<accession>A0A0F9AJW5</accession>
<evidence type="ECO:0000313" key="1">
    <source>
        <dbReference type="EMBL" id="KKK72461.1"/>
    </source>
</evidence>
<organism evidence="1">
    <name type="scientific">marine sediment metagenome</name>
    <dbReference type="NCBI Taxonomy" id="412755"/>
    <lineage>
        <taxon>unclassified sequences</taxon>
        <taxon>metagenomes</taxon>
        <taxon>ecological metagenomes</taxon>
    </lineage>
</organism>
<comment type="caution">
    <text evidence="1">The sequence shown here is derived from an EMBL/GenBank/DDBJ whole genome shotgun (WGS) entry which is preliminary data.</text>
</comment>
<reference evidence="1" key="1">
    <citation type="journal article" date="2015" name="Nature">
        <title>Complex archaea that bridge the gap between prokaryotes and eukaryotes.</title>
        <authorList>
            <person name="Spang A."/>
            <person name="Saw J.H."/>
            <person name="Jorgensen S.L."/>
            <person name="Zaremba-Niedzwiedzka K."/>
            <person name="Martijn J."/>
            <person name="Lind A.E."/>
            <person name="van Eijk R."/>
            <person name="Schleper C."/>
            <person name="Guy L."/>
            <person name="Ettema T.J."/>
        </authorList>
    </citation>
    <scope>NUCLEOTIDE SEQUENCE</scope>
</reference>
<dbReference type="InterPro" id="IPR029063">
    <property type="entry name" value="SAM-dependent_MTases_sf"/>
</dbReference>
<dbReference type="EMBL" id="LAZR01057246">
    <property type="protein sequence ID" value="KKK72461.1"/>
    <property type="molecule type" value="Genomic_DNA"/>
</dbReference>
<evidence type="ECO:0008006" key="2">
    <source>
        <dbReference type="Google" id="ProtNLM"/>
    </source>
</evidence>
<feature type="non-terminal residue" evidence="1">
    <location>
        <position position="190"/>
    </location>
</feature>
<dbReference type="SUPFAM" id="SSF53335">
    <property type="entry name" value="S-adenosyl-L-methionine-dependent methyltransferases"/>
    <property type="match status" value="1"/>
</dbReference>
<dbReference type="Gene3D" id="3.40.50.150">
    <property type="entry name" value="Vaccinia Virus protein VP39"/>
    <property type="match status" value="1"/>
</dbReference>
<sequence length="190" mass="22690">MNLITTTKFYLNKFKILKKYFGYLIGKSELIRKLTWLINYYNKFDNPFEILFLLFNFRKNINIRFKNGFIFKDLNKKSWKYLVYYLNAINNGIIINRIDNKIYANFNGLKIRLLDQINGIYQIKEIFLDESYGVLDYNNKLVYDIGGFIGTSALYFILKGAKRVNAFEVNRESYKTLIKNILNNELSDRI</sequence>
<protein>
    <recommendedName>
        <fullName evidence="2">SAM-dependent methyltransferase TRM5/TYW2-type domain-containing protein</fullName>
    </recommendedName>
</protein>
<dbReference type="AlphaFoldDB" id="A0A0F9AJW5"/>
<proteinExistence type="predicted"/>
<gene>
    <name evidence="1" type="ORF">LCGC14_2903630</name>
</gene>
<name>A0A0F9AJW5_9ZZZZ</name>